<keyword evidence="7 10" id="KW-0472">Membrane</keyword>
<dbReference type="PROSITE" id="PS52016">
    <property type="entry name" value="TONB_DEPENDENT_REC_3"/>
    <property type="match status" value="1"/>
</dbReference>
<dbReference type="AlphaFoldDB" id="A0A654CMY5"/>
<dbReference type="RefSeq" id="WP_159332775.1">
    <property type="nucleotide sequence ID" value="NZ_DALZRN010000007.1"/>
</dbReference>
<evidence type="ECO:0000259" key="13">
    <source>
        <dbReference type="Pfam" id="PF00593"/>
    </source>
</evidence>
<evidence type="ECO:0000256" key="8">
    <source>
        <dbReference type="ARBA" id="ARBA00023170"/>
    </source>
</evidence>
<evidence type="ECO:0000256" key="5">
    <source>
        <dbReference type="ARBA" id="ARBA00022729"/>
    </source>
</evidence>
<dbReference type="SUPFAM" id="SSF49464">
    <property type="entry name" value="Carboxypeptidase regulatory domain-like"/>
    <property type="match status" value="1"/>
</dbReference>
<evidence type="ECO:0000256" key="12">
    <source>
        <dbReference type="SAM" id="SignalP"/>
    </source>
</evidence>
<evidence type="ECO:0000256" key="1">
    <source>
        <dbReference type="ARBA" id="ARBA00004571"/>
    </source>
</evidence>
<dbReference type="InterPro" id="IPR037066">
    <property type="entry name" value="Plug_dom_sf"/>
</dbReference>
<dbReference type="Pfam" id="PF07715">
    <property type="entry name" value="Plug"/>
    <property type="match status" value="1"/>
</dbReference>
<dbReference type="InterPro" id="IPR039426">
    <property type="entry name" value="TonB-dep_rcpt-like"/>
</dbReference>
<sequence>MKHKLLSFLLGGAILTSVAFAQEKKVSGRVTGTNGEGLPGVTIVIQGTNQATQTDANGNYSINVPTGKILVFRSVGYSDKTITVAQGSSLYNVQLNDNASVLDEVVVTGAGLQASRRSIGVTQTTIKADDLQKAKPTNIVTGLTGKVAGLTVQGVGSGVNPNYRVVLRGMRSLTGNNQALIVIDNIISPSAMLGNLNPDDVEDITVLNGASAAALYGSQASNGALIIKTKKGAASQGLEVTIDNTTTFENSVFLPKMQKLFGSGADKYVQIYTPYENQQYGPKFDGSNVLIGDPLQDGSTQYTPYSYSGDKDKFWETGVTNMTNLSVASKLDKSSFRFSGQYLNSTGTVPGDKYTRASARVNGARELSDKLNISYSSYYAQNRYDQTSANSSIYDAVLNQPGQIPLLSYKDWKNNPFADPSGYYNAYYNNPYFVAANNRQNIRNDYFMGNIDLSFKPLQWLDFTGRVGMTTANQSYKYTTGKYSFTPYAAGLHGSYKANNITGNVTDAFNYTTNIATDFISHATHTNGDFKFDYTLLFQFLQNQYSGMNASVSGLVIPDIYNLGNSLNNPSAGQSSYLARTFGLSGKVDVAYKNYLYLSLTGRNDWVSILDPDHRSFFYPGVALSFVATDAIDGLKDFEPLNFLKLIANWSKVGQVNVGSTSTFGAYATVPTFSQGSGYPYNGVGGFTIGNQIVQPGLKPEMTRSIELGFESQWWNNRITANATYFNNRTTDNTVPAIISWATGYSNYLVNAGITTGKGIESKLTVTPIRTQDWDLTVGGNFTYIDNRVEAVGAGLTQLALGTYGGSTGSYAIAGEKFPVIMGYGYNRDPQGRIIVDKNTGYPTKTESLINMGPAMPTHTLGLNLSLSWKDLTFYTSAEYRTGNYIYHRGASTFDFSGSGINTVGYDRERFVIPNSSYWDDATQSYVANTNITVYDGGSDYWTMGTGRRDIDETYVTSAAFWKIREMSVTYNIPKSWLAGQKVIKRARVSAQGRNLFLWTPATNVYTDPEYSDGNGSSNGNAIGLTGLSQTPPSRYLGFSVSLTF</sequence>
<dbReference type="PANTHER" id="PTHR30069:SF29">
    <property type="entry name" value="HEMOGLOBIN AND HEMOGLOBIN-HAPTOGLOBIN-BINDING PROTEIN 1-RELATED"/>
    <property type="match status" value="1"/>
</dbReference>
<keyword evidence="6 11" id="KW-0798">TonB box</keyword>
<name>A0A654CMY5_SPHMU</name>
<feature type="domain" description="TonB-dependent receptor plug" evidence="14">
    <location>
        <begin position="117"/>
        <end position="224"/>
    </location>
</feature>
<dbReference type="Proteomes" id="UP000432350">
    <property type="component" value="Unassembled WGS sequence"/>
</dbReference>
<evidence type="ECO:0000256" key="2">
    <source>
        <dbReference type="ARBA" id="ARBA00022448"/>
    </source>
</evidence>
<dbReference type="SUPFAM" id="SSF56935">
    <property type="entry name" value="Porins"/>
    <property type="match status" value="1"/>
</dbReference>
<keyword evidence="9 10" id="KW-0998">Cell outer membrane</keyword>
<organism evidence="15 16">
    <name type="scientific">Sphingobacterium multivorum</name>
    <dbReference type="NCBI Taxonomy" id="28454"/>
    <lineage>
        <taxon>Bacteria</taxon>
        <taxon>Pseudomonadati</taxon>
        <taxon>Bacteroidota</taxon>
        <taxon>Sphingobacteriia</taxon>
        <taxon>Sphingobacteriales</taxon>
        <taxon>Sphingobacteriaceae</taxon>
        <taxon>Sphingobacterium</taxon>
    </lineage>
</organism>
<keyword evidence="2 10" id="KW-0813">Transport</keyword>
<dbReference type="InterPro" id="IPR012910">
    <property type="entry name" value="Plug_dom"/>
</dbReference>
<dbReference type="InterPro" id="IPR023996">
    <property type="entry name" value="TonB-dep_OMP_SusC/RagA"/>
</dbReference>
<dbReference type="InterPro" id="IPR008969">
    <property type="entry name" value="CarboxyPept-like_regulatory"/>
</dbReference>
<dbReference type="GO" id="GO:0009279">
    <property type="term" value="C:cell outer membrane"/>
    <property type="evidence" value="ECO:0007669"/>
    <property type="project" value="UniProtKB-SubCell"/>
</dbReference>
<keyword evidence="3 10" id="KW-1134">Transmembrane beta strand</keyword>
<evidence type="ECO:0000313" key="16">
    <source>
        <dbReference type="Proteomes" id="UP000432350"/>
    </source>
</evidence>
<protein>
    <recommendedName>
        <fullName evidence="17">SusC/RagA family TonB-linked outer membrane protein</fullName>
    </recommendedName>
</protein>
<evidence type="ECO:0000256" key="11">
    <source>
        <dbReference type="RuleBase" id="RU003357"/>
    </source>
</evidence>
<dbReference type="PANTHER" id="PTHR30069">
    <property type="entry name" value="TONB-DEPENDENT OUTER MEMBRANE RECEPTOR"/>
    <property type="match status" value="1"/>
</dbReference>
<dbReference type="NCBIfam" id="TIGR04056">
    <property type="entry name" value="OMP_RagA_SusC"/>
    <property type="match status" value="1"/>
</dbReference>
<dbReference type="Gene3D" id="2.60.40.1120">
    <property type="entry name" value="Carboxypeptidase-like, regulatory domain"/>
    <property type="match status" value="1"/>
</dbReference>
<feature type="chain" id="PRO_5024830081" description="SusC/RagA family TonB-linked outer membrane protein" evidence="12">
    <location>
        <begin position="22"/>
        <end position="1045"/>
    </location>
</feature>
<dbReference type="GO" id="GO:0015344">
    <property type="term" value="F:siderophore uptake transmembrane transporter activity"/>
    <property type="evidence" value="ECO:0007669"/>
    <property type="project" value="TreeGrafter"/>
</dbReference>
<comment type="subcellular location">
    <subcellularLocation>
        <location evidence="1 10">Cell outer membrane</location>
        <topology evidence="1 10">Multi-pass membrane protein</topology>
    </subcellularLocation>
</comment>
<evidence type="ECO:0000256" key="10">
    <source>
        <dbReference type="PROSITE-ProRule" id="PRU01360"/>
    </source>
</evidence>
<dbReference type="Gene3D" id="2.40.170.20">
    <property type="entry name" value="TonB-dependent receptor, beta-barrel domain"/>
    <property type="match status" value="1"/>
</dbReference>
<evidence type="ECO:0000256" key="6">
    <source>
        <dbReference type="ARBA" id="ARBA00023077"/>
    </source>
</evidence>
<feature type="domain" description="TonB-dependent receptor-like beta-barrel" evidence="13">
    <location>
        <begin position="409"/>
        <end position="926"/>
    </location>
</feature>
<evidence type="ECO:0000256" key="7">
    <source>
        <dbReference type="ARBA" id="ARBA00023136"/>
    </source>
</evidence>
<evidence type="ECO:0000256" key="4">
    <source>
        <dbReference type="ARBA" id="ARBA00022692"/>
    </source>
</evidence>
<dbReference type="Pfam" id="PF13715">
    <property type="entry name" value="CarbopepD_reg_2"/>
    <property type="match status" value="1"/>
</dbReference>
<evidence type="ECO:0000313" key="15">
    <source>
        <dbReference type="EMBL" id="VXC92352.1"/>
    </source>
</evidence>
<proteinExistence type="inferred from homology"/>
<dbReference type="InterPro" id="IPR036942">
    <property type="entry name" value="Beta-barrel_TonB_sf"/>
</dbReference>
<feature type="signal peptide" evidence="12">
    <location>
        <begin position="1"/>
        <end position="21"/>
    </location>
</feature>
<reference evidence="15 16" key="1">
    <citation type="submission" date="2019-10" db="EMBL/GenBank/DDBJ databases">
        <authorList>
            <person name="Karimi E."/>
        </authorList>
    </citation>
    <scope>NUCLEOTIDE SEQUENCE [LARGE SCALE GENOMIC DNA]</scope>
    <source>
        <strain evidence="15">Sphingobacterium sp. 8BC</strain>
    </source>
</reference>
<keyword evidence="5 12" id="KW-0732">Signal</keyword>
<evidence type="ECO:0008006" key="17">
    <source>
        <dbReference type="Google" id="ProtNLM"/>
    </source>
</evidence>
<dbReference type="InterPro" id="IPR000531">
    <property type="entry name" value="Beta-barrel_TonB"/>
</dbReference>
<dbReference type="Gene3D" id="2.170.130.10">
    <property type="entry name" value="TonB-dependent receptor, plug domain"/>
    <property type="match status" value="1"/>
</dbReference>
<accession>A0A654CMY5</accession>
<evidence type="ECO:0000256" key="9">
    <source>
        <dbReference type="ARBA" id="ARBA00023237"/>
    </source>
</evidence>
<keyword evidence="8" id="KW-0675">Receptor</keyword>
<dbReference type="EMBL" id="CABWMV010000024">
    <property type="protein sequence ID" value="VXC92352.1"/>
    <property type="molecule type" value="Genomic_DNA"/>
</dbReference>
<keyword evidence="4 10" id="KW-0812">Transmembrane</keyword>
<gene>
    <name evidence="15" type="ORF">SPHINGO8BC_50907</name>
</gene>
<evidence type="ECO:0000259" key="14">
    <source>
        <dbReference type="Pfam" id="PF07715"/>
    </source>
</evidence>
<evidence type="ECO:0000256" key="3">
    <source>
        <dbReference type="ARBA" id="ARBA00022452"/>
    </source>
</evidence>
<dbReference type="Pfam" id="PF00593">
    <property type="entry name" value="TonB_dep_Rec_b-barrel"/>
    <property type="match status" value="1"/>
</dbReference>
<comment type="similarity">
    <text evidence="10 11">Belongs to the TonB-dependent receptor family.</text>
</comment>
<dbReference type="GO" id="GO:0044718">
    <property type="term" value="P:siderophore transmembrane transport"/>
    <property type="evidence" value="ECO:0007669"/>
    <property type="project" value="TreeGrafter"/>
</dbReference>